<dbReference type="PANTHER" id="PTHR30575:SF4">
    <property type="entry name" value="PEPTIDASE M20 DOMAIN-CONTAINING PROTEIN 2"/>
    <property type="match status" value="1"/>
</dbReference>
<dbReference type="SUPFAM" id="SSF53187">
    <property type="entry name" value="Zn-dependent exopeptidases"/>
    <property type="match status" value="1"/>
</dbReference>
<keyword evidence="4" id="KW-0378">Hydrolase</keyword>
<evidence type="ECO:0000256" key="1">
    <source>
        <dbReference type="ARBA" id="ARBA00006247"/>
    </source>
</evidence>
<dbReference type="Proteomes" id="UP000189513">
    <property type="component" value="Unassembled WGS sequence"/>
</dbReference>
<dbReference type="InterPro" id="IPR052030">
    <property type="entry name" value="Peptidase_M20/M20A_hydrolases"/>
</dbReference>
<dbReference type="NCBIfam" id="TIGR01891">
    <property type="entry name" value="amidohydrolases"/>
    <property type="match status" value="1"/>
</dbReference>
<feature type="domain" description="Peptidase M20 dimerisation" evidence="3">
    <location>
        <begin position="176"/>
        <end position="270"/>
    </location>
</feature>
<dbReference type="CDD" id="cd05672">
    <property type="entry name" value="M20_ACY1L2-like"/>
    <property type="match status" value="1"/>
</dbReference>
<comment type="caution">
    <text evidence="4">The sequence shown here is derived from an EMBL/GenBank/DDBJ whole genome shotgun (WGS) entry which is preliminary data.</text>
</comment>
<gene>
    <name evidence="4" type="ORF">BON22_0973</name>
</gene>
<dbReference type="InterPro" id="IPR017144">
    <property type="entry name" value="Xaa-Arg_dipeptidase"/>
</dbReference>
<dbReference type="SUPFAM" id="SSF55031">
    <property type="entry name" value="Bacterial exopeptidase dimerisation domain"/>
    <property type="match status" value="1"/>
</dbReference>
<dbReference type="FunFam" id="3.30.70.360:FF:000004">
    <property type="entry name" value="Peptidase M20 domain-containing protein 2"/>
    <property type="match status" value="1"/>
</dbReference>
<dbReference type="GO" id="GO:0016805">
    <property type="term" value="F:dipeptidase activity"/>
    <property type="evidence" value="ECO:0007669"/>
    <property type="project" value="InterPro"/>
</dbReference>
<sequence length="427" mass="46013">MLDKKITDFIKDKIKSIDEELYVAQHSLWENPETAWKEFHAHKVMTSFMEKQPGWSVIKSACGMETAFIAEFTHNATDSTPVISYNAEYDALPGIGHACGHNLISVCSLTAAVATATAMIEFDIPGTVKLFGTPAEEYGGGKIKFIDAGAYEGCDVSLIGHGSYGQTHASARTTAIKNFNVEFFGREAHAAASPWEGINALDAMNIMYASVAALRQQLMPSDIVQCCVNQGGTVPNIITGYTSAAFAVRAPTLGRMNELFDKISNCVKAGALATGCKFKISILDTYANHISNQVLAARFRDNMIRVFGEKMLSIDEDYRTGITGASTDQGNVSWVVPSLHPMFNVDNPYGAGPHTKDFAKAAGTREAHDSAVLTGMGLSVVGVELLLNPDLLAEVKAKFDDDINKAKGELTSSVNSIKSFADLEVTE</sequence>
<proteinExistence type="inferred from homology"/>
<reference evidence="5" key="1">
    <citation type="journal article" date="2017" name="Genome Announc.">
        <title>Genome sequences of Cyberlindnera fabianii 65, Pichia kudriavzevii 129, and Saccharomyces cerevisiae 131 isolated from fermented masau fruits in Zimbabwe.</title>
        <authorList>
            <person name="van Rijswijck I.M.H."/>
            <person name="Derks M.F.L."/>
            <person name="Abee T."/>
            <person name="de Ridder D."/>
            <person name="Smid E.J."/>
        </authorList>
    </citation>
    <scope>NUCLEOTIDE SEQUENCE [LARGE SCALE GENOMIC DNA]</scope>
    <source>
        <strain evidence="5">65</strain>
    </source>
</reference>
<dbReference type="InterPro" id="IPR036264">
    <property type="entry name" value="Bact_exopeptidase_dim_dom"/>
</dbReference>
<protein>
    <recommendedName>
        <fullName evidence="2">Peptidase M20 domain-containing protein 2</fullName>
    </recommendedName>
</protein>
<organism evidence="4 5">
    <name type="scientific">Cyberlindnera fabianii</name>
    <name type="common">Yeast</name>
    <name type="synonym">Hansenula fabianii</name>
    <dbReference type="NCBI Taxonomy" id="36022"/>
    <lineage>
        <taxon>Eukaryota</taxon>
        <taxon>Fungi</taxon>
        <taxon>Dikarya</taxon>
        <taxon>Ascomycota</taxon>
        <taxon>Saccharomycotina</taxon>
        <taxon>Saccharomycetes</taxon>
        <taxon>Phaffomycetales</taxon>
        <taxon>Phaffomycetaceae</taxon>
        <taxon>Cyberlindnera</taxon>
    </lineage>
</organism>
<dbReference type="Gene3D" id="3.40.630.10">
    <property type="entry name" value="Zn peptidases"/>
    <property type="match status" value="1"/>
</dbReference>
<dbReference type="Pfam" id="PF01546">
    <property type="entry name" value="Peptidase_M20"/>
    <property type="match status" value="1"/>
</dbReference>
<evidence type="ECO:0000259" key="3">
    <source>
        <dbReference type="Pfam" id="PF07687"/>
    </source>
</evidence>
<name>A0A1V2LC72_CYBFA</name>
<dbReference type="Pfam" id="PF07687">
    <property type="entry name" value="M20_dimer"/>
    <property type="match status" value="1"/>
</dbReference>
<evidence type="ECO:0000256" key="2">
    <source>
        <dbReference type="PIRNR" id="PIRNR037226"/>
    </source>
</evidence>
<dbReference type="VEuPathDB" id="FungiDB:BON22_0973"/>
<dbReference type="Gene3D" id="3.30.70.360">
    <property type="match status" value="1"/>
</dbReference>
<dbReference type="InterPro" id="IPR011650">
    <property type="entry name" value="Peptidase_M20_dimer"/>
</dbReference>
<dbReference type="AlphaFoldDB" id="A0A1V2LC72"/>
<comment type="similarity">
    <text evidence="1 2">Belongs to the peptidase M20A family.</text>
</comment>
<dbReference type="OMA" id="LWPINKK"/>
<dbReference type="InterPro" id="IPR017439">
    <property type="entry name" value="Amidohydrolase"/>
</dbReference>
<evidence type="ECO:0000313" key="5">
    <source>
        <dbReference type="Proteomes" id="UP000189513"/>
    </source>
</evidence>
<dbReference type="EMBL" id="MPUK01000002">
    <property type="protein sequence ID" value="ONH68681.1"/>
    <property type="molecule type" value="Genomic_DNA"/>
</dbReference>
<keyword evidence="5" id="KW-1185">Reference proteome</keyword>
<accession>A0A1V2LC72</accession>
<dbReference type="STRING" id="36022.A0A1V2LC72"/>
<dbReference type="PANTHER" id="PTHR30575">
    <property type="entry name" value="PEPTIDASE M20"/>
    <property type="match status" value="1"/>
</dbReference>
<dbReference type="InterPro" id="IPR002933">
    <property type="entry name" value="Peptidase_M20"/>
</dbReference>
<evidence type="ECO:0000313" key="4">
    <source>
        <dbReference type="EMBL" id="ONH68681.1"/>
    </source>
</evidence>
<dbReference type="PIRSF" id="PIRSF037226">
    <property type="entry name" value="Amidohydrolase_ACY1L2_prd"/>
    <property type="match status" value="1"/>
</dbReference>